<keyword evidence="1" id="KW-0812">Transmembrane</keyword>
<evidence type="ECO:0000256" key="1">
    <source>
        <dbReference type="SAM" id="Phobius"/>
    </source>
</evidence>
<dbReference type="EMBL" id="QFOI01000222">
    <property type="protein sequence ID" value="PZP46497.1"/>
    <property type="molecule type" value="Genomic_DNA"/>
</dbReference>
<dbReference type="Gene3D" id="2.60.40.1120">
    <property type="entry name" value="Carboxypeptidase-like, regulatory domain"/>
    <property type="match status" value="1"/>
</dbReference>
<feature type="transmembrane region" description="Helical" evidence="1">
    <location>
        <begin position="38"/>
        <end position="59"/>
    </location>
</feature>
<feature type="transmembrane region" description="Helical" evidence="1">
    <location>
        <begin position="97"/>
        <end position="120"/>
    </location>
</feature>
<keyword evidence="1" id="KW-1133">Transmembrane helix</keyword>
<evidence type="ECO:0000313" key="4">
    <source>
        <dbReference type="Proteomes" id="UP000249645"/>
    </source>
</evidence>
<dbReference type="InterPro" id="IPR008969">
    <property type="entry name" value="CarboxyPept-like_regulatory"/>
</dbReference>
<keyword evidence="1" id="KW-0472">Membrane</keyword>
<evidence type="ECO:0000259" key="2">
    <source>
        <dbReference type="Pfam" id="PF05569"/>
    </source>
</evidence>
<dbReference type="Proteomes" id="UP000249645">
    <property type="component" value="Unassembled WGS sequence"/>
</dbReference>
<protein>
    <recommendedName>
        <fullName evidence="2">Peptidase M56 domain-containing protein</fullName>
    </recommendedName>
</protein>
<organism evidence="3 4">
    <name type="scientific">Pseudopedobacter saltans</name>
    <dbReference type="NCBI Taxonomy" id="151895"/>
    <lineage>
        <taxon>Bacteria</taxon>
        <taxon>Pseudomonadati</taxon>
        <taxon>Bacteroidota</taxon>
        <taxon>Sphingobacteriia</taxon>
        <taxon>Sphingobacteriales</taxon>
        <taxon>Sphingobacteriaceae</taxon>
        <taxon>Pseudopedobacter</taxon>
    </lineage>
</organism>
<dbReference type="Pfam" id="PF05569">
    <property type="entry name" value="Peptidase_M56"/>
    <property type="match status" value="1"/>
</dbReference>
<feature type="domain" description="Peptidase M56" evidence="2">
    <location>
        <begin position="144"/>
        <end position="265"/>
    </location>
</feature>
<name>A0A2W5EY50_9SPHI</name>
<gene>
    <name evidence="3" type="ORF">DI598_12035</name>
</gene>
<feature type="transmembrane region" description="Helical" evidence="1">
    <location>
        <begin position="274"/>
        <end position="292"/>
    </location>
</feature>
<sequence>MTIVTWQLILKWFVSFGALYAFYMAFLQRMTFFRQRRIYLLLGSILALVIPFVSLQSILVSDGQQTVVQYIQKMPALPDSPIPQENIHTNTMSLANLFSYFVLLVSFMFAIRFVLILFSYKSVTRNAQLLETYDAFQLYQLENDGPALSFGNKIFIGNGNMTTEEKDKIVQHELAHVKQRHSWDTIWMELLTIVNWFNPFVWLLKREVRDNLEYLADKTVLENDTNKKDYQYLLLNTLLYNNNQNKISFTNNFNISSLKKRIAMMNKNQTSKINRWRILLILPILGIVLFSFRKKDNSKDSIQIAGIVLDAVTKKPIEGVKVILKFDSLTFFSRTNLNGYYNLNIKMSDFSNKTGEAQNILIFHNGYKPLNSGFTSTSQNSSNTIANFQLSPDTSEIGSSSSFQKATQVDYNFIKKKMDHDLNEEKITTEIKKSNKVAIIKDGTIYFINSRGSLTLTPDNMRYTLENITINGTKSVTIDELNKNYKPDDFLASTKDGKINLETKNK</sequence>
<dbReference type="AlphaFoldDB" id="A0A2W5EY50"/>
<dbReference type="PANTHER" id="PTHR34978:SF3">
    <property type="entry name" value="SLR0241 PROTEIN"/>
    <property type="match status" value="1"/>
</dbReference>
<feature type="transmembrane region" description="Helical" evidence="1">
    <location>
        <begin position="6"/>
        <end position="26"/>
    </location>
</feature>
<comment type="caution">
    <text evidence="3">The sequence shown here is derived from an EMBL/GenBank/DDBJ whole genome shotgun (WGS) entry which is preliminary data.</text>
</comment>
<proteinExistence type="predicted"/>
<reference evidence="3 4" key="1">
    <citation type="submission" date="2017-11" db="EMBL/GenBank/DDBJ databases">
        <title>Infants hospitalized years apart are colonized by the same room-sourced microbial strains.</title>
        <authorList>
            <person name="Brooks B."/>
            <person name="Olm M.R."/>
            <person name="Firek B.A."/>
            <person name="Baker R."/>
            <person name="Thomas B.C."/>
            <person name="Morowitz M.J."/>
            <person name="Banfield J.F."/>
        </authorList>
    </citation>
    <scope>NUCLEOTIDE SEQUENCE [LARGE SCALE GENOMIC DNA]</scope>
    <source>
        <strain evidence="3">S2_009_000_R2_76</strain>
    </source>
</reference>
<accession>A0A2W5EY50</accession>
<evidence type="ECO:0000313" key="3">
    <source>
        <dbReference type="EMBL" id="PZP46497.1"/>
    </source>
</evidence>
<dbReference type="InterPro" id="IPR008756">
    <property type="entry name" value="Peptidase_M56"/>
</dbReference>
<dbReference type="InterPro" id="IPR052173">
    <property type="entry name" value="Beta-lactam_resp_regulator"/>
</dbReference>
<dbReference type="PANTHER" id="PTHR34978">
    <property type="entry name" value="POSSIBLE SENSOR-TRANSDUCER PROTEIN BLAR"/>
    <property type="match status" value="1"/>
</dbReference>
<dbReference type="SUPFAM" id="SSF49464">
    <property type="entry name" value="Carboxypeptidase regulatory domain-like"/>
    <property type="match status" value="1"/>
</dbReference>